<name>A0ABD1ZB10_9MARC</name>
<dbReference type="GO" id="GO:0006325">
    <property type="term" value="P:chromatin organization"/>
    <property type="evidence" value="ECO:0007669"/>
    <property type="project" value="UniProtKB-KW"/>
</dbReference>
<feature type="domain" description="MRG" evidence="7">
    <location>
        <begin position="136"/>
        <end position="306"/>
    </location>
</feature>
<accession>A0ABD1ZB10</accession>
<feature type="domain" description="MSL3 chromodomain-like" evidence="8">
    <location>
        <begin position="30"/>
        <end position="95"/>
    </location>
</feature>
<dbReference type="GO" id="GO:1990841">
    <property type="term" value="F:promoter-specific chromatin binding"/>
    <property type="evidence" value="ECO:0007669"/>
    <property type="project" value="UniProtKB-ARBA"/>
</dbReference>
<feature type="compositionally biased region" description="Basic and acidic residues" evidence="6">
    <location>
        <begin position="116"/>
        <end position="127"/>
    </location>
</feature>
<evidence type="ECO:0000256" key="6">
    <source>
        <dbReference type="SAM" id="MobiDB-lite"/>
    </source>
</evidence>
<dbReference type="InterPro" id="IPR016197">
    <property type="entry name" value="Chromo-like_dom_sf"/>
</dbReference>
<feature type="compositionally biased region" description="Basic and acidic residues" evidence="6">
    <location>
        <begin position="508"/>
        <end position="564"/>
    </location>
</feature>
<dbReference type="InterPro" id="IPR026541">
    <property type="entry name" value="MRG_dom"/>
</dbReference>
<evidence type="ECO:0000256" key="5">
    <source>
        <dbReference type="ARBA" id="ARBA00023242"/>
    </source>
</evidence>
<gene>
    <name evidence="9" type="ORF">R1flu_012185</name>
</gene>
<evidence type="ECO:0008006" key="11">
    <source>
        <dbReference type="Google" id="ProtNLM"/>
    </source>
</evidence>
<comment type="caution">
    <text evidence="9">The sequence shown here is derived from an EMBL/GenBank/DDBJ whole genome shotgun (WGS) entry which is preliminary data.</text>
</comment>
<dbReference type="GO" id="GO:0005634">
    <property type="term" value="C:nucleus"/>
    <property type="evidence" value="ECO:0007669"/>
    <property type="project" value="UniProtKB-SubCell"/>
</dbReference>
<dbReference type="SUPFAM" id="SSF54160">
    <property type="entry name" value="Chromo domain-like"/>
    <property type="match status" value="1"/>
</dbReference>
<evidence type="ECO:0000259" key="8">
    <source>
        <dbReference type="Pfam" id="PF22732"/>
    </source>
</evidence>
<organism evidence="9 10">
    <name type="scientific">Riccia fluitans</name>
    <dbReference type="NCBI Taxonomy" id="41844"/>
    <lineage>
        <taxon>Eukaryota</taxon>
        <taxon>Viridiplantae</taxon>
        <taxon>Streptophyta</taxon>
        <taxon>Embryophyta</taxon>
        <taxon>Marchantiophyta</taxon>
        <taxon>Marchantiopsida</taxon>
        <taxon>Marchantiidae</taxon>
        <taxon>Marchantiales</taxon>
        <taxon>Ricciaceae</taxon>
        <taxon>Riccia</taxon>
    </lineage>
</organism>
<dbReference type="Proteomes" id="UP001605036">
    <property type="component" value="Unassembled WGS sequence"/>
</dbReference>
<comment type="subcellular location">
    <subcellularLocation>
        <location evidence="1">Nucleus</location>
    </subcellularLocation>
</comment>
<dbReference type="PROSITE" id="PS51640">
    <property type="entry name" value="MRG"/>
    <property type="match status" value="1"/>
</dbReference>
<evidence type="ECO:0000256" key="4">
    <source>
        <dbReference type="ARBA" id="ARBA00023163"/>
    </source>
</evidence>
<keyword evidence="5" id="KW-0539">Nucleus</keyword>
<dbReference type="InterPro" id="IPR053820">
    <property type="entry name" value="MSL3_chromo-like"/>
</dbReference>
<evidence type="ECO:0000313" key="9">
    <source>
        <dbReference type="EMBL" id="KAL2644598.1"/>
    </source>
</evidence>
<dbReference type="AlphaFoldDB" id="A0ABD1ZB10"/>
<dbReference type="InterPro" id="IPR008676">
    <property type="entry name" value="MRG"/>
</dbReference>
<dbReference type="Gene3D" id="2.30.30.140">
    <property type="match status" value="1"/>
</dbReference>
<feature type="region of interest" description="Disordered" evidence="6">
    <location>
        <begin position="100"/>
        <end position="151"/>
    </location>
</feature>
<reference evidence="9 10" key="1">
    <citation type="submission" date="2024-09" db="EMBL/GenBank/DDBJ databases">
        <title>Chromosome-scale assembly of Riccia fluitans.</title>
        <authorList>
            <person name="Paukszto L."/>
            <person name="Sawicki J."/>
            <person name="Karawczyk K."/>
            <person name="Piernik-Szablinska J."/>
            <person name="Szczecinska M."/>
            <person name="Mazdziarz M."/>
        </authorList>
    </citation>
    <scope>NUCLEOTIDE SEQUENCE [LARGE SCALE GENOMIC DNA]</scope>
    <source>
        <strain evidence="9">Rf_01</strain>
        <tissue evidence="9">Aerial parts of the thallus</tissue>
    </source>
</reference>
<feature type="region of interest" description="Disordered" evidence="6">
    <location>
        <begin position="1"/>
        <end position="28"/>
    </location>
</feature>
<proteinExistence type="predicted"/>
<dbReference type="PANTHER" id="PTHR10880:SF15">
    <property type="entry name" value="MSL COMPLEX SUBUNIT 3"/>
    <property type="match status" value="1"/>
</dbReference>
<feature type="region of interest" description="Disordered" evidence="6">
    <location>
        <begin position="312"/>
        <end position="582"/>
    </location>
</feature>
<dbReference type="Gene3D" id="1.10.274.30">
    <property type="entry name" value="MRG domain"/>
    <property type="match status" value="1"/>
</dbReference>
<dbReference type="FunFam" id="1.10.274.30:FF:000005">
    <property type="entry name" value="Chromatin modification-related protein EAF3"/>
    <property type="match status" value="1"/>
</dbReference>
<protein>
    <recommendedName>
        <fullName evidence="11">MRG domain-containing protein</fullName>
    </recommendedName>
</protein>
<dbReference type="EMBL" id="JBHFFA010000002">
    <property type="protein sequence ID" value="KAL2644598.1"/>
    <property type="molecule type" value="Genomic_DNA"/>
</dbReference>
<evidence type="ECO:0000259" key="7">
    <source>
        <dbReference type="Pfam" id="PF05712"/>
    </source>
</evidence>
<feature type="compositionally biased region" description="Acidic residues" evidence="6">
    <location>
        <begin position="567"/>
        <end position="582"/>
    </location>
</feature>
<dbReference type="PANTHER" id="PTHR10880">
    <property type="entry name" value="MORTALITY FACTOR 4-LIKE PROTEIN"/>
    <property type="match status" value="1"/>
</dbReference>
<evidence type="ECO:0000313" key="10">
    <source>
        <dbReference type="Proteomes" id="UP001605036"/>
    </source>
</evidence>
<dbReference type="CDD" id="cd18983">
    <property type="entry name" value="CBD_MSL3_like"/>
    <property type="match status" value="1"/>
</dbReference>
<evidence type="ECO:0000256" key="2">
    <source>
        <dbReference type="ARBA" id="ARBA00022853"/>
    </source>
</evidence>
<keyword evidence="3" id="KW-0805">Transcription regulation</keyword>
<feature type="compositionally biased region" description="Basic and acidic residues" evidence="6">
    <location>
        <begin position="313"/>
        <end position="492"/>
    </location>
</feature>
<dbReference type="InterPro" id="IPR038217">
    <property type="entry name" value="MRG_C_sf"/>
</dbReference>
<evidence type="ECO:0000256" key="1">
    <source>
        <dbReference type="ARBA" id="ARBA00004123"/>
    </source>
</evidence>
<keyword evidence="4" id="KW-0804">Transcription</keyword>
<keyword evidence="2" id="KW-0156">Chromatin regulator</keyword>
<keyword evidence="10" id="KW-1185">Reference proteome</keyword>
<dbReference type="Pfam" id="PF22732">
    <property type="entry name" value="MSL3_chromo-like"/>
    <property type="match status" value="1"/>
</dbReference>
<evidence type="ECO:0000256" key="3">
    <source>
        <dbReference type="ARBA" id="ARBA00023015"/>
    </source>
</evidence>
<dbReference type="Pfam" id="PF05712">
    <property type="entry name" value="MRG"/>
    <property type="match status" value="1"/>
</dbReference>
<sequence length="582" mass="66249">MEDAVSGRKDGDGEGSDGKLKDKDSMESQFSEGDKVLAYHGPLIYEAKVQRAEFRKNEWKYFVHYLGWSKNWDEWVGTSRLMEFSDTNLEIQKKLFKDQNVDKPSKGRVSQGKQKTPAESKGEKEGGKTIIVSKGKKRKAESAVSEETDEPDNLMKIPIPAVLKKQLVDDWELIQSGKSIKLPRKPCVDEILKSYRELKTKREGTDEDSVGEVLEGLQAYFDRALPAMLLYKQERAQYAEAVSDGNLGPPSSIYGVEHLLRLFVKLPELLAFINMEEEALNQLQQRLQDFLKFLQKNQSTFFLSIYDGPKAGAKVEPEEKKPKRENVKTEEDVKDRNGNKAAVEKRERKGGQKEDKKEKKDSSKPSEDRNEIKDAGRTGEEKEKERKDASKSLDERRDKKDATKVSEEKKRKENPRVKDETVRGSNDRTNRKEPVKENKKEKREGAGPTEKKDGAKGPDDKREKVVSKGSEEKHEKSNATRVAEEKKVRKDGTGGAEAKKGKRVTGRAAEDRKDRKQAETTEEKKERKDSHRDSEDSKDGENTKQRDDRYKKEVSNLSKKKDVSEAVTEETGPESEGMDDSD</sequence>